<accession>G0EM07</accession>
<sequence>MRRKLLIISLLFIALFTVSCDMFKKAEEVTGPITEIITGIDSTYVGTWYVDETPDVSNFDFIGSYITIKEDGSMDFYFRKSNRTFNYPSSSILKVVNSYIATYNETDPNNNNAVLKKHILNMTFEERNNGNGTFSSIVNVSYSVEENNAGTIIKGVFVRKVQ</sequence>
<dbReference type="HOGENOM" id="CLU_141482_0_0_12"/>
<dbReference type="EMBL" id="CP002874">
    <property type="protein sequence ID" value="AEM22856.1"/>
    <property type="molecule type" value="Genomic_DNA"/>
</dbReference>
<evidence type="ECO:0000313" key="2">
    <source>
        <dbReference type="Proteomes" id="UP000008522"/>
    </source>
</evidence>
<proteinExistence type="predicted"/>
<evidence type="ECO:0000313" key="1">
    <source>
        <dbReference type="EMBL" id="AEM22856.1"/>
    </source>
</evidence>
<dbReference type="KEGG" id="bip:Bint_2250"/>
<dbReference type="Proteomes" id="UP000008522">
    <property type="component" value="Chromosome"/>
</dbReference>
<dbReference type="AlphaFoldDB" id="G0EM07"/>
<dbReference type="RefSeq" id="WP_014488668.1">
    <property type="nucleotide sequence ID" value="NC_017243.1"/>
</dbReference>
<dbReference type="OrthoDB" id="309074at2"/>
<reference evidence="1 2" key="1">
    <citation type="journal article" date="2011" name="BMC Genomics">
        <title>Complete genome sequence of Brachyspira intermedia reveals unique genomic features in Brachyspira species and phage-mediated horizontal gene transfer.</title>
        <authorList>
            <person name="Hafstrom T."/>
            <person name="Jansson D.S."/>
            <person name="Segerman B."/>
        </authorList>
    </citation>
    <scope>NUCLEOTIDE SEQUENCE [LARGE SCALE GENOMIC DNA]</scope>
    <source>
        <strain evidence="2">ATCC 51140 / PWS/A</strain>
    </source>
</reference>
<name>G0EM07_BRAIP</name>
<protein>
    <submittedName>
        <fullName evidence="1">Uncharacterized protein</fullName>
    </submittedName>
</protein>
<organism evidence="1 2">
    <name type="scientific">Brachyspira intermedia (strain ATCC 51140 / PWS/A)</name>
    <name type="common">Serpulina intermedia</name>
    <dbReference type="NCBI Taxonomy" id="1045858"/>
    <lineage>
        <taxon>Bacteria</taxon>
        <taxon>Pseudomonadati</taxon>
        <taxon>Spirochaetota</taxon>
        <taxon>Spirochaetia</taxon>
        <taxon>Brachyspirales</taxon>
        <taxon>Brachyspiraceae</taxon>
        <taxon>Brachyspira</taxon>
    </lineage>
</organism>
<keyword evidence="2" id="KW-1185">Reference proteome</keyword>
<gene>
    <name evidence="1" type="ordered locus">Bint_2250</name>
</gene>
<dbReference type="PROSITE" id="PS51257">
    <property type="entry name" value="PROKAR_LIPOPROTEIN"/>
    <property type="match status" value="1"/>
</dbReference>
<dbReference type="GeneID" id="44970752"/>
<dbReference type="PATRIC" id="fig|1045858.4.peg.2253"/>